<sequence>MASSTRDDKKDLNQSSQLDSGYSTSAAALPLPFRLI</sequence>
<comment type="caution">
    <text evidence="2">The sequence shown here is derived from an EMBL/GenBank/DDBJ whole genome shotgun (WGS) entry which is preliminary data.</text>
</comment>
<dbReference type="AlphaFoldDB" id="A0A834TKY7"/>
<organism evidence="2 3">
    <name type="scientific">Senna tora</name>
    <dbReference type="NCBI Taxonomy" id="362788"/>
    <lineage>
        <taxon>Eukaryota</taxon>
        <taxon>Viridiplantae</taxon>
        <taxon>Streptophyta</taxon>
        <taxon>Embryophyta</taxon>
        <taxon>Tracheophyta</taxon>
        <taxon>Spermatophyta</taxon>
        <taxon>Magnoliopsida</taxon>
        <taxon>eudicotyledons</taxon>
        <taxon>Gunneridae</taxon>
        <taxon>Pentapetalae</taxon>
        <taxon>rosids</taxon>
        <taxon>fabids</taxon>
        <taxon>Fabales</taxon>
        <taxon>Fabaceae</taxon>
        <taxon>Caesalpinioideae</taxon>
        <taxon>Cassia clade</taxon>
        <taxon>Senna</taxon>
    </lineage>
</organism>
<feature type="region of interest" description="Disordered" evidence="1">
    <location>
        <begin position="1"/>
        <end position="21"/>
    </location>
</feature>
<keyword evidence="3" id="KW-1185">Reference proteome</keyword>
<feature type="compositionally biased region" description="Basic and acidic residues" evidence="1">
    <location>
        <begin position="1"/>
        <end position="12"/>
    </location>
</feature>
<accession>A0A834TKY7</accession>
<evidence type="ECO:0000313" key="2">
    <source>
        <dbReference type="EMBL" id="KAF7819419.1"/>
    </source>
</evidence>
<dbReference type="EMBL" id="JAAIUW010000008">
    <property type="protein sequence ID" value="KAF7819419.1"/>
    <property type="molecule type" value="Genomic_DNA"/>
</dbReference>
<gene>
    <name evidence="2" type="ORF">G2W53_024874</name>
</gene>
<protein>
    <submittedName>
        <fullName evidence="2">Uncharacterized protein</fullName>
    </submittedName>
</protein>
<evidence type="ECO:0000313" key="3">
    <source>
        <dbReference type="Proteomes" id="UP000634136"/>
    </source>
</evidence>
<name>A0A834TKY7_9FABA</name>
<evidence type="ECO:0000256" key="1">
    <source>
        <dbReference type="SAM" id="MobiDB-lite"/>
    </source>
</evidence>
<reference evidence="2" key="1">
    <citation type="submission" date="2020-09" db="EMBL/GenBank/DDBJ databases">
        <title>Genome-Enabled Discovery of Anthraquinone Biosynthesis in Senna tora.</title>
        <authorList>
            <person name="Kang S.-H."/>
            <person name="Pandey R.P."/>
            <person name="Lee C.-M."/>
            <person name="Sim J.-S."/>
            <person name="Jeong J.-T."/>
            <person name="Choi B.-S."/>
            <person name="Jung M."/>
            <person name="Ginzburg D."/>
            <person name="Zhao K."/>
            <person name="Won S.Y."/>
            <person name="Oh T.-J."/>
            <person name="Yu Y."/>
            <person name="Kim N.-H."/>
            <person name="Lee O.R."/>
            <person name="Lee T.-H."/>
            <person name="Bashyal P."/>
            <person name="Kim T.-S."/>
            <person name="Lee W.-H."/>
            <person name="Kawkins C."/>
            <person name="Kim C.-K."/>
            <person name="Kim J.S."/>
            <person name="Ahn B.O."/>
            <person name="Rhee S.Y."/>
            <person name="Sohng J.K."/>
        </authorList>
    </citation>
    <scope>NUCLEOTIDE SEQUENCE</scope>
    <source>
        <tissue evidence="2">Leaf</tissue>
    </source>
</reference>
<proteinExistence type="predicted"/>
<dbReference type="Proteomes" id="UP000634136">
    <property type="component" value="Unassembled WGS sequence"/>
</dbReference>